<feature type="transmembrane region" description="Helical" evidence="1">
    <location>
        <begin position="115"/>
        <end position="132"/>
    </location>
</feature>
<feature type="transmembrane region" description="Helical" evidence="1">
    <location>
        <begin position="258"/>
        <end position="275"/>
    </location>
</feature>
<dbReference type="EMBL" id="MHKO01000059">
    <property type="protein sequence ID" value="OGY90822.1"/>
    <property type="molecule type" value="Genomic_DNA"/>
</dbReference>
<feature type="transmembrane region" description="Helical" evidence="1">
    <location>
        <begin position="224"/>
        <end position="246"/>
    </location>
</feature>
<feature type="transmembrane region" description="Helical" evidence="1">
    <location>
        <begin position="179"/>
        <end position="204"/>
    </location>
</feature>
<comment type="caution">
    <text evidence="2">The sequence shown here is derived from an EMBL/GenBank/DDBJ whole genome shotgun (WGS) entry which is preliminary data.</text>
</comment>
<keyword evidence="1" id="KW-0472">Membrane</keyword>
<dbReference type="AlphaFoldDB" id="A0A1G2BNX4"/>
<protein>
    <recommendedName>
        <fullName evidence="4">Glycosyltransferase RgtA/B/C/D-like domain-containing protein</fullName>
    </recommendedName>
</protein>
<dbReference type="Proteomes" id="UP000178109">
    <property type="component" value="Unassembled WGS sequence"/>
</dbReference>
<feature type="transmembrane region" description="Helical" evidence="1">
    <location>
        <begin position="15"/>
        <end position="35"/>
    </location>
</feature>
<gene>
    <name evidence="2" type="ORF">A3H70_03770</name>
</gene>
<proteinExistence type="predicted"/>
<feature type="transmembrane region" description="Helical" evidence="1">
    <location>
        <begin position="301"/>
        <end position="321"/>
    </location>
</feature>
<reference evidence="2 3" key="1">
    <citation type="journal article" date="2016" name="Nat. Commun.">
        <title>Thousands of microbial genomes shed light on interconnected biogeochemical processes in an aquifer system.</title>
        <authorList>
            <person name="Anantharaman K."/>
            <person name="Brown C.T."/>
            <person name="Hug L.A."/>
            <person name="Sharon I."/>
            <person name="Castelle C.J."/>
            <person name="Probst A.J."/>
            <person name="Thomas B.C."/>
            <person name="Singh A."/>
            <person name="Wilkins M.J."/>
            <person name="Karaoz U."/>
            <person name="Brodie E.L."/>
            <person name="Williams K.H."/>
            <person name="Hubbard S.S."/>
            <person name="Banfield J.F."/>
        </authorList>
    </citation>
    <scope>NUCLEOTIDE SEQUENCE [LARGE SCALE GENOMIC DNA]</scope>
</reference>
<keyword evidence="1" id="KW-1133">Transmembrane helix</keyword>
<name>A0A1G2BNX4_9BACT</name>
<evidence type="ECO:0000313" key="2">
    <source>
        <dbReference type="EMBL" id="OGY90822.1"/>
    </source>
</evidence>
<organism evidence="2 3">
    <name type="scientific">Candidatus Komeilibacteria bacterium RIFCSPLOWO2_02_FULL_48_11</name>
    <dbReference type="NCBI Taxonomy" id="1798553"/>
    <lineage>
        <taxon>Bacteria</taxon>
        <taxon>Candidatus Komeiliibacteriota</taxon>
    </lineage>
</organism>
<keyword evidence="1" id="KW-0812">Transmembrane</keyword>
<feature type="transmembrane region" description="Helical" evidence="1">
    <location>
        <begin position="333"/>
        <end position="351"/>
    </location>
</feature>
<accession>A0A1G2BNX4</accession>
<feature type="transmembrane region" description="Helical" evidence="1">
    <location>
        <begin position="392"/>
        <end position="411"/>
    </location>
</feature>
<evidence type="ECO:0000256" key="1">
    <source>
        <dbReference type="SAM" id="Phobius"/>
    </source>
</evidence>
<evidence type="ECO:0008006" key="4">
    <source>
        <dbReference type="Google" id="ProtNLM"/>
    </source>
</evidence>
<dbReference type="STRING" id="1798553.A3H70_03770"/>
<feature type="transmembrane region" description="Helical" evidence="1">
    <location>
        <begin position="366"/>
        <end position="385"/>
    </location>
</feature>
<sequence length="600" mass="69434">MGFILLVKNKAKSHYLALASALIVGLLYIGPQLVFMHSLGNKYQGIPMLQTPNEDTYLARIHEIIDGHPLVGSFPYYEYKDQWPISPPTGEMFYALPTLLFGIPLVTTLIVSKFILPLILFLLIYALTYNLLPPARLFSRKISAVSAALLVLLGYDLVDYRSLLGFFLRGEPLGGSFLLWARPVNPILGAIFLLAFLLGVWAIIQKTRYPKTAITSAGLSLSLMIMSYFFSWGIALSILGFLILIYFFKREYKIVKRFGFIIAIAAILSSPYWYISYLSRQSPWYHDSILRSGLIYTHYPLLNKVLLAILGLYLVLVFIPIIKKIINRVKINLQDWHWFCLALILGSSWALNQQVVTGVTVWPYHFVQYTIPLSMVVLVVLLHRIILNQFRFLWIFAIISIIGSSLLFGFYSQVHTYRNSYDYYYRMQSLAPVFAWFNRETKDCVILVSNKTEVYKLTELLPAFTHCNMYVSYSVFSLMPNERIYHNNLVNLRLQGISAENIEAYMKANETDMRVHLASNWQGMLWTPEFPDFHDYTLDERIKKFPEGYKEFLNKDFETELRKYKLDYVLSVGPLTDRVIKQLTSIKLAWQQADIYIYSI</sequence>
<evidence type="ECO:0000313" key="3">
    <source>
        <dbReference type="Proteomes" id="UP000178109"/>
    </source>
</evidence>